<name>A0A0M3JHM7_ANISI</name>
<organism evidence="3">
    <name type="scientific">Anisakis simplex</name>
    <name type="common">Herring worm</name>
    <dbReference type="NCBI Taxonomy" id="6269"/>
    <lineage>
        <taxon>Eukaryota</taxon>
        <taxon>Metazoa</taxon>
        <taxon>Ecdysozoa</taxon>
        <taxon>Nematoda</taxon>
        <taxon>Chromadorea</taxon>
        <taxon>Rhabditida</taxon>
        <taxon>Spirurina</taxon>
        <taxon>Ascaridomorpha</taxon>
        <taxon>Ascaridoidea</taxon>
        <taxon>Anisakidae</taxon>
        <taxon>Anisakis</taxon>
        <taxon>Anisakis simplex complex</taxon>
    </lineage>
</organism>
<dbReference type="PANTHER" id="PTHR13030">
    <property type="entry name" value="NUDIX HYDROLASE"/>
    <property type="match status" value="1"/>
</dbReference>
<keyword evidence="2" id="KW-1185">Reference proteome</keyword>
<dbReference type="InterPro" id="IPR039989">
    <property type="entry name" value="NUDT9"/>
</dbReference>
<dbReference type="OrthoDB" id="9972248at2759"/>
<dbReference type="InterPro" id="IPR015797">
    <property type="entry name" value="NUDIX_hydrolase-like_dom_sf"/>
</dbReference>
<sequence>MGRTGLRGRGVLGRWGPNHAADPIVSMFRQGRLHFIGIERHDTHEWALPGGMVDPDELISGTLKR</sequence>
<evidence type="ECO:0000313" key="1">
    <source>
        <dbReference type="EMBL" id="VDK28084.1"/>
    </source>
</evidence>
<reference evidence="1 2" key="2">
    <citation type="submission" date="2018-11" db="EMBL/GenBank/DDBJ databases">
        <authorList>
            <consortium name="Pathogen Informatics"/>
        </authorList>
    </citation>
    <scope>NUCLEOTIDE SEQUENCE [LARGE SCALE GENOMIC DNA]</scope>
</reference>
<dbReference type="Gene3D" id="3.90.79.10">
    <property type="entry name" value="Nucleoside Triphosphate Pyrophosphohydrolase"/>
    <property type="match status" value="1"/>
</dbReference>
<dbReference type="Proteomes" id="UP000267096">
    <property type="component" value="Unassembled WGS sequence"/>
</dbReference>
<dbReference type="SUPFAM" id="SSF55811">
    <property type="entry name" value="Nudix"/>
    <property type="match status" value="1"/>
</dbReference>
<dbReference type="AlphaFoldDB" id="A0A0M3JHM7"/>
<dbReference type="EMBL" id="UYRR01015809">
    <property type="protein sequence ID" value="VDK28084.1"/>
    <property type="molecule type" value="Genomic_DNA"/>
</dbReference>
<evidence type="ECO:0000313" key="3">
    <source>
        <dbReference type="WBParaSite" id="ASIM_0000714101-mRNA-1"/>
    </source>
</evidence>
<dbReference type="WBParaSite" id="ASIM_0000714101-mRNA-1">
    <property type="protein sequence ID" value="ASIM_0000714101-mRNA-1"/>
    <property type="gene ID" value="ASIM_0000714101"/>
</dbReference>
<evidence type="ECO:0000313" key="2">
    <source>
        <dbReference type="Proteomes" id="UP000267096"/>
    </source>
</evidence>
<dbReference type="PANTHER" id="PTHR13030:SF8">
    <property type="entry name" value="ADP-RIBOSE PYROPHOSPHATASE, MITOCHONDRIAL"/>
    <property type="match status" value="1"/>
</dbReference>
<proteinExistence type="predicted"/>
<accession>A0A0M3JHM7</accession>
<gene>
    <name evidence="1" type="ORF">ASIM_LOCUS6908</name>
</gene>
<protein>
    <submittedName>
        <fullName evidence="3">Putative nudix hydrolase 6 (inferred by orthology to a C. elegans protein)</fullName>
    </submittedName>
</protein>
<reference evidence="3" key="1">
    <citation type="submission" date="2017-02" db="UniProtKB">
        <authorList>
            <consortium name="WormBaseParasite"/>
        </authorList>
    </citation>
    <scope>IDENTIFICATION</scope>
</reference>
<dbReference type="GO" id="GO:0047631">
    <property type="term" value="F:ADP-ribose diphosphatase activity"/>
    <property type="evidence" value="ECO:0007669"/>
    <property type="project" value="InterPro"/>
</dbReference>